<keyword evidence="1" id="KW-0862">Zinc</keyword>
<dbReference type="PANTHER" id="PTHR46353:SF11">
    <property type="entry name" value="C2H2-TYPE DOMAIN-CONTAINING PROTEIN"/>
    <property type="match status" value="1"/>
</dbReference>
<name>A0A6A3AD13_HIBSY</name>
<dbReference type="GO" id="GO:0010090">
    <property type="term" value="P:trichome morphogenesis"/>
    <property type="evidence" value="ECO:0007669"/>
    <property type="project" value="InterPro"/>
</dbReference>
<proteinExistence type="predicted"/>
<dbReference type="InterPro" id="IPR036236">
    <property type="entry name" value="Znf_C2H2_sf"/>
</dbReference>
<dbReference type="GO" id="GO:0008270">
    <property type="term" value="F:zinc ion binding"/>
    <property type="evidence" value="ECO:0007669"/>
    <property type="project" value="UniProtKB-KW"/>
</dbReference>
<evidence type="ECO:0000259" key="2">
    <source>
        <dbReference type="PROSITE" id="PS50157"/>
    </source>
</evidence>
<keyword evidence="1" id="KW-0479">Metal-binding</keyword>
<keyword evidence="4" id="KW-1185">Reference proteome</keyword>
<evidence type="ECO:0000313" key="4">
    <source>
        <dbReference type="Proteomes" id="UP000436088"/>
    </source>
</evidence>
<dbReference type="EMBL" id="VEPZ02001013">
    <property type="protein sequence ID" value="KAE8701926.1"/>
    <property type="molecule type" value="Genomic_DNA"/>
</dbReference>
<dbReference type="PANTHER" id="PTHR46353">
    <property type="entry name" value="ZINC FINGER PROTEIN 5"/>
    <property type="match status" value="1"/>
</dbReference>
<dbReference type="GO" id="GO:0000976">
    <property type="term" value="F:transcription cis-regulatory region binding"/>
    <property type="evidence" value="ECO:0007669"/>
    <property type="project" value="TreeGrafter"/>
</dbReference>
<dbReference type="PROSITE" id="PS00028">
    <property type="entry name" value="ZINC_FINGER_C2H2_1"/>
    <property type="match status" value="1"/>
</dbReference>
<dbReference type="Gene3D" id="3.30.160.60">
    <property type="entry name" value="Classic Zinc Finger"/>
    <property type="match status" value="1"/>
</dbReference>
<keyword evidence="1" id="KW-0863">Zinc-finger</keyword>
<dbReference type="PROSITE" id="PS50157">
    <property type="entry name" value="ZINC_FINGER_C2H2_2"/>
    <property type="match status" value="1"/>
</dbReference>
<sequence>MAPDKQSQLKLFGFSLTEQWEVFEKPEDFEDSRKFECQFCNRVFANSQALGGHQNAHKRERQRARQAQFHSHQRLMAAVAAPVFCPHAVRSTAPKFPAGFNGNSAGKFVPQRPAGYCPSRPLLLPSTPRYHPRIYVAQPLYFAAEASEFGGVSNKLPEAEMGIDLHLKLSPSVSLFVDNLPFIYRRSCTERGYGSTDEALRMIERIDGLKISNSRISVVFAKHVKRLMTGRKQTSKEKWVPKNVGPILYVRKRGETSVQKSSKNKMIIGHVDDEDVWKLRRFEAFGENIDHKLDCEKITILVLTNQRLRINEVVVGNILYKVGVVELGCKDTSVTQSKVAKALSAMIVFGEGLESSGNGLKEGRRAVFIDKQKNVQQVLDQSGSTIGASGLGLDHANVGGVNDDLVVSNKGTVQTDDIEAMCKEGAEWWSSRILEDIKGMVFKINEIHNMVRI</sequence>
<protein>
    <recommendedName>
        <fullName evidence="2">C2H2-type domain-containing protein</fullName>
    </recommendedName>
</protein>
<dbReference type="GO" id="GO:0009740">
    <property type="term" value="P:gibberellic acid mediated signaling pathway"/>
    <property type="evidence" value="ECO:0007669"/>
    <property type="project" value="TreeGrafter"/>
</dbReference>
<dbReference type="SUPFAM" id="SSF57667">
    <property type="entry name" value="beta-beta-alpha zinc fingers"/>
    <property type="match status" value="1"/>
</dbReference>
<feature type="domain" description="C2H2-type" evidence="2">
    <location>
        <begin position="35"/>
        <end position="62"/>
    </location>
</feature>
<gene>
    <name evidence="3" type="ORF">F3Y22_tig00110503pilonHSYRG00119</name>
</gene>
<evidence type="ECO:0000313" key="3">
    <source>
        <dbReference type="EMBL" id="KAE8701926.1"/>
    </source>
</evidence>
<dbReference type="GO" id="GO:0003700">
    <property type="term" value="F:DNA-binding transcription factor activity"/>
    <property type="evidence" value="ECO:0007669"/>
    <property type="project" value="TreeGrafter"/>
</dbReference>
<accession>A0A6A3AD13</accession>
<reference evidence="3" key="1">
    <citation type="submission" date="2019-09" db="EMBL/GenBank/DDBJ databases">
        <title>Draft genome information of white flower Hibiscus syriacus.</title>
        <authorList>
            <person name="Kim Y.-M."/>
        </authorList>
    </citation>
    <scope>NUCLEOTIDE SEQUENCE [LARGE SCALE GENOMIC DNA]</scope>
    <source>
        <strain evidence="3">YM2019G1</strain>
    </source>
</reference>
<dbReference type="GO" id="GO:0009736">
    <property type="term" value="P:cytokinin-activated signaling pathway"/>
    <property type="evidence" value="ECO:0007669"/>
    <property type="project" value="TreeGrafter"/>
</dbReference>
<dbReference type="InterPro" id="IPR044299">
    <property type="entry name" value="GIS3/ZFP5/ZFP6"/>
</dbReference>
<evidence type="ECO:0000256" key="1">
    <source>
        <dbReference type="PROSITE-ProRule" id="PRU00042"/>
    </source>
</evidence>
<comment type="caution">
    <text evidence="3">The sequence shown here is derived from an EMBL/GenBank/DDBJ whole genome shotgun (WGS) entry which is preliminary data.</text>
</comment>
<dbReference type="AlphaFoldDB" id="A0A6A3AD13"/>
<organism evidence="3 4">
    <name type="scientific">Hibiscus syriacus</name>
    <name type="common">Rose of Sharon</name>
    <dbReference type="NCBI Taxonomy" id="106335"/>
    <lineage>
        <taxon>Eukaryota</taxon>
        <taxon>Viridiplantae</taxon>
        <taxon>Streptophyta</taxon>
        <taxon>Embryophyta</taxon>
        <taxon>Tracheophyta</taxon>
        <taxon>Spermatophyta</taxon>
        <taxon>Magnoliopsida</taxon>
        <taxon>eudicotyledons</taxon>
        <taxon>Gunneridae</taxon>
        <taxon>Pentapetalae</taxon>
        <taxon>rosids</taxon>
        <taxon>malvids</taxon>
        <taxon>Malvales</taxon>
        <taxon>Malvaceae</taxon>
        <taxon>Malvoideae</taxon>
        <taxon>Hibiscus</taxon>
    </lineage>
</organism>
<dbReference type="InterPro" id="IPR013087">
    <property type="entry name" value="Znf_C2H2_type"/>
</dbReference>
<dbReference type="GO" id="GO:0005634">
    <property type="term" value="C:nucleus"/>
    <property type="evidence" value="ECO:0007669"/>
    <property type="project" value="TreeGrafter"/>
</dbReference>
<dbReference type="Proteomes" id="UP000436088">
    <property type="component" value="Unassembled WGS sequence"/>
</dbReference>